<evidence type="ECO:0000256" key="7">
    <source>
        <dbReference type="ARBA" id="ARBA00023242"/>
    </source>
</evidence>
<dbReference type="AlphaFoldDB" id="A0A371EQW9"/>
<feature type="domain" description="CBP/p300-type HAT" evidence="9">
    <location>
        <begin position="1"/>
        <end position="318"/>
    </location>
</feature>
<evidence type="ECO:0000259" key="9">
    <source>
        <dbReference type="PROSITE" id="PS51727"/>
    </source>
</evidence>
<evidence type="ECO:0000313" key="11">
    <source>
        <dbReference type="Proteomes" id="UP000257109"/>
    </source>
</evidence>
<dbReference type="GO" id="GO:0000123">
    <property type="term" value="C:histone acetyltransferase complex"/>
    <property type="evidence" value="ECO:0007669"/>
    <property type="project" value="TreeGrafter"/>
</dbReference>
<dbReference type="PANTHER" id="PTHR13808:SF1">
    <property type="entry name" value="HISTONE ACETYLTRANSFERASE"/>
    <property type="match status" value="1"/>
</dbReference>
<dbReference type="GO" id="GO:0045944">
    <property type="term" value="P:positive regulation of transcription by RNA polymerase II"/>
    <property type="evidence" value="ECO:0007669"/>
    <property type="project" value="TreeGrafter"/>
</dbReference>
<comment type="subcellular location">
    <subcellularLocation>
        <location evidence="1">Nucleus</location>
    </subcellularLocation>
</comment>
<dbReference type="GO" id="GO:0031490">
    <property type="term" value="F:chromatin DNA binding"/>
    <property type="evidence" value="ECO:0007669"/>
    <property type="project" value="TreeGrafter"/>
</dbReference>
<dbReference type="GO" id="GO:0003713">
    <property type="term" value="F:transcription coactivator activity"/>
    <property type="evidence" value="ECO:0007669"/>
    <property type="project" value="TreeGrafter"/>
</dbReference>
<reference evidence="10" key="1">
    <citation type="submission" date="2018-05" db="EMBL/GenBank/DDBJ databases">
        <title>Draft genome of Mucuna pruriens seed.</title>
        <authorList>
            <person name="Nnadi N.E."/>
            <person name="Vos R."/>
            <person name="Hasami M.H."/>
            <person name="Devisetty U.K."/>
            <person name="Aguiy J.C."/>
        </authorList>
    </citation>
    <scope>NUCLEOTIDE SEQUENCE [LARGE SCALE GENOMIC DNA]</scope>
    <source>
        <strain evidence="10">JCA_2017</strain>
    </source>
</reference>
<dbReference type="OrthoDB" id="899at2759"/>
<dbReference type="EMBL" id="QJKJ01012554">
    <property type="protein sequence ID" value="RDX68414.1"/>
    <property type="molecule type" value="Genomic_DNA"/>
</dbReference>
<keyword evidence="11" id="KW-1185">Reference proteome</keyword>
<accession>A0A371EQW9</accession>
<dbReference type="InterPro" id="IPR031162">
    <property type="entry name" value="CBP_P300_HAT"/>
</dbReference>
<dbReference type="GO" id="GO:0004402">
    <property type="term" value="F:histone acetyltransferase activity"/>
    <property type="evidence" value="ECO:0007669"/>
    <property type="project" value="InterPro"/>
</dbReference>
<evidence type="ECO:0000256" key="6">
    <source>
        <dbReference type="ARBA" id="ARBA00023163"/>
    </source>
</evidence>
<keyword evidence="7" id="KW-0539">Nucleus</keyword>
<dbReference type="InterPro" id="IPR013178">
    <property type="entry name" value="Histone_AcTrfase_Rtt109/CBP"/>
</dbReference>
<dbReference type="Pfam" id="PF08214">
    <property type="entry name" value="HAT_KAT11"/>
    <property type="match status" value="1"/>
</dbReference>
<evidence type="ECO:0000256" key="8">
    <source>
        <dbReference type="ARBA" id="ARBA00048017"/>
    </source>
</evidence>
<evidence type="ECO:0000256" key="4">
    <source>
        <dbReference type="ARBA" id="ARBA00022853"/>
    </source>
</evidence>
<protein>
    <recommendedName>
        <fullName evidence="2">histone acetyltransferase</fullName>
        <ecNumber evidence="2">2.3.1.48</ecNumber>
    </recommendedName>
</protein>
<dbReference type="PROSITE" id="PS51727">
    <property type="entry name" value="CBP_P300_HAT"/>
    <property type="match status" value="1"/>
</dbReference>
<comment type="catalytic activity">
    <reaction evidence="8">
        <text>L-lysyl-[protein] + acetyl-CoA = N(6)-acetyl-L-lysyl-[protein] + CoA + H(+)</text>
        <dbReference type="Rhea" id="RHEA:45948"/>
        <dbReference type="Rhea" id="RHEA-COMP:9752"/>
        <dbReference type="Rhea" id="RHEA-COMP:10731"/>
        <dbReference type="ChEBI" id="CHEBI:15378"/>
        <dbReference type="ChEBI" id="CHEBI:29969"/>
        <dbReference type="ChEBI" id="CHEBI:57287"/>
        <dbReference type="ChEBI" id="CHEBI:57288"/>
        <dbReference type="ChEBI" id="CHEBI:61930"/>
        <dbReference type="EC" id="2.3.1.48"/>
    </reaction>
</comment>
<feature type="non-terminal residue" evidence="10">
    <location>
        <position position="1"/>
    </location>
</feature>
<keyword evidence="3" id="KW-0808">Transferase</keyword>
<sequence>VILLFQNIEGVDVCLFAMYVQEFGSYPNQRSVYLSYLDSVKYFRPERVTTSGEALLYVQEFGSECGYPNQHIEDKQDKTEFNQDGINATKKVIEPKADQEKETKSPNPTVNIVSLTDFFPSNEITEHITSLTKQFNQRNPYYYYRKEDDTQQQFFCTKCYKTAQGGSGLNVINAKVGSIKICALRNYKRNLDCSAEYTCSVCCLKETKNRMLAKKSYYEWRSSSYLRLPRDIGTLLIISVANYLLSVLTLKKLRRTINYGTGLYHSMLRKAAEENIVVGLTNIYDHFFVPTGNCDSKVTAARLPYFDGDYWSGAAIPF</sequence>
<evidence type="ECO:0000313" key="10">
    <source>
        <dbReference type="EMBL" id="RDX68414.1"/>
    </source>
</evidence>
<comment type="caution">
    <text evidence="10">The sequence shown here is derived from an EMBL/GenBank/DDBJ whole genome shotgun (WGS) entry which is preliminary data.</text>
</comment>
<evidence type="ECO:0000256" key="5">
    <source>
        <dbReference type="ARBA" id="ARBA00023015"/>
    </source>
</evidence>
<evidence type="ECO:0000256" key="3">
    <source>
        <dbReference type="ARBA" id="ARBA00022679"/>
    </source>
</evidence>
<keyword evidence="5" id="KW-0805">Transcription regulation</keyword>
<keyword evidence="4" id="KW-0156">Chromatin regulator</keyword>
<dbReference type="EC" id="2.3.1.48" evidence="2"/>
<evidence type="ECO:0000256" key="2">
    <source>
        <dbReference type="ARBA" id="ARBA00013184"/>
    </source>
</evidence>
<gene>
    <name evidence="10" type="ORF">CR513_52603</name>
</gene>
<dbReference type="PANTHER" id="PTHR13808">
    <property type="entry name" value="CBP/P300-RELATED"/>
    <property type="match status" value="1"/>
</dbReference>
<organism evidence="10 11">
    <name type="scientific">Mucuna pruriens</name>
    <name type="common">Velvet bean</name>
    <name type="synonym">Dolichos pruriens</name>
    <dbReference type="NCBI Taxonomy" id="157652"/>
    <lineage>
        <taxon>Eukaryota</taxon>
        <taxon>Viridiplantae</taxon>
        <taxon>Streptophyta</taxon>
        <taxon>Embryophyta</taxon>
        <taxon>Tracheophyta</taxon>
        <taxon>Spermatophyta</taxon>
        <taxon>Magnoliopsida</taxon>
        <taxon>eudicotyledons</taxon>
        <taxon>Gunneridae</taxon>
        <taxon>Pentapetalae</taxon>
        <taxon>rosids</taxon>
        <taxon>fabids</taxon>
        <taxon>Fabales</taxon>
        <taxon>Fabaceae</taxon>
        <taxon>Papilionoideae</taxon>
        <taxon>50 kb inversion clade</taxon>
        <taxon>NPAAA clade</taxon>
        <taxon>indigoferoid/millettioid clade</taxon>
        <taxon>Phaseoleae</taxon>
        <taxon>Mucuna</taxon>
    </lineage>
</organism>
<dbReference type="Proteomes" id="UP000257109">
    <property type="component" value="Unassembled WGS sequence"/>
</dbReference>
<dbReference type="GO" id="GO:0005634">
    <property type="term" value="C:nucleus"/>
    <property type="evidence" value="ECO:0007669"/>
    <property type="project" value="UniProtKB-SubCell"/>
</dbReference>
<dbReference type="STRING" id="157652.A0A371EQW9"/>
<proteinExistence type="predicted"/>
<dbReference type="GO" id="GO:0005667">
    <property type="term" value="C:transcription regulator complex"/>
    <property type="evidence" value="ECO:0007669"/>
    <property type="project" value="TreeGrafter"/>
</dbReference>
<keyword evidence="6" id="KW-0804">Transcription</keyword>
<name>A0A371EQW9_MUCPR</name>
<evidence type="ECO:0000256" key="1">
    <source>
        <dbReference type="ARBA" id="ARBA00004123"/>
    </source>
</evidence>